<keyword evidence="9" id="KW-1185">Reference proteome</keyword>
<dbReference type="Proteomes" id="UP000192775">
    <property type="component" value="Chromosome"/>
</dbReference>
<comment type="subcellular location">
    <subcellularLocation>
        <location evidence="1">Cell membrane</location>
        <topology evidence="1">Lipid-anchor</topology>
    </subcellularLocation>
</comment>
<accession>A0A1X9LQH7</accession>
<dbReference type="PANTHER" id="PTHR34296:SF2">
    <property type="entry name" value="ABC TRANSPORTER GUANOSINE-BINDING PROTEIN NUPN"/>
    <property type="match status" value="1"/>
</dbReference>
<reference evidence="8 9" key="1">
    <citation type="submission" date="2017-04" db="EMBL/GenBank/DDBJ databases">
        <authorList>
            <person name="Afonso C.L."/>
            <person name="Miller P.J."/>
            <person name="Scott M.A."/>
            <person name="Spackman E."/>
            <person name="Goraichik I."/>
            <person name="Dimitrov K.M."/>
            <person name="Suarez D.L."/>
            <person name="Swayne D.E."/>
        </authorList>
    </citation>
    <scope>NUCLEOTIDE SEQUENCE [LARGE SCALE GENOMIC DNA]</scope>
    <source>
        <strain evidence="9">XA(T)</strain>
    </source>
</reference>
<dbReference type="Gene3D" id="3.40.50.2300">
    <property type="match status" value="2"/>
</dbReference>
<dbReference type="KEGG" id="cphy:B5808_02100"/>
<evidence type="ECO:0000256" key="1">
    <source>
        <dbReference type="ARBA" id="ARBA00004193"/>
    </source>
</evidence>
<dbReference type="PANTHER" id="PTHR34296">
    <property type="entry name" value="TRANSCRIPTIONAL ACTIVATOR PROTEIN MED"/>
    <property type="match status" value="1"/>
</dbReference>
<evidence type="ECO:0000256" key="4">
    <source>
        <dbReference type="ARBA" id="ARBA00022729"/>
    </source>
</evidence>
<organism evidence="8 9">
    <name type="scientific">Cnuibacter physcomitrellae</name>
    <dbReference type="NCBI Taxonomy" id="1619308"/>
    <lineage>
        <taxon>Bacteria</taxon>
        <taxon>Bacillati</taxon>
        <taxon>Actinomycetota</taxon>
        <taxon>Actinomycetes</taxon>
        <taxon>Micrococcales</taxon>
        <taxon>Microbacteriaceae</taxon>
        <taxon>Cnuibacter</taxon>
    </lineage>
</organism>
<dbReference type="InterPro" id="IPR003760">
    <property type="entry name" value="PnrA-like"/>
</dbReference>
<keyword evidence="5" id="KW-0472">Membrane</keyword>
<dbReference type="EMBL" id="CP020715">
    <property type="protein sequence ID" value="ARJ04150.1"/>
    <property type="molecule type" value="Genomic_DNA"/>
</dbReference>
<evidence type="ECO:0000313" key="9">
    <source>
        <dbReference type="Proteomes" id="UP000192775"/>
    </source>
</evidence>
<comment type="similarity">
    <text evidence="2">Belongs to the BMP lipoprotein family.</text>
</comment>
<evidence type="ECO:0000256" key="2">
    <source>
        <dbReference type="ARBA" id="ARBA00008610"/>
    </source>
</evidence>
<evidence type="ECO:0000313" key="8">
    <source>
        <dbReference type="EMBL" id="ARJ04150.1"/>
    </source>
</evidence>
<evidence type="ECO:0000256" key="5">
    <source>
        <dbReference type="ARBA" id="ARBA00023136"/>
    </source>
</evidence>
<dbReference type="Pfam" id="PF02608">
    <property type="entry name" value="Bmp"/>
    <property type="match status" value="1"/>
</dbReference>
<name>A0A1X9LQH7_9MICO</name>
<keyword evidence="4" id="KW-0732">Signal</keyword>
<proteinExistence type="inferred from homology"/>
<protein>
    <recommendedName>
        <fullName evidence="7">ABC transporter substrate-binding protein PnrA-like domain-containing protein</fullName>
    </recommendedName>
</protein>
<keyword evidence="6" id="KW-0449">Lipoprotein</keyword>
<dbReference type="GO" id="GO:0005886">
    <property type="term" value="C:plasma membrane"/>
    <property type="evidence" value="ECO:0007669"/>
    <property type="project" value="UniProtKB-SubCell"/>
</dbReference>
<dbReference type="AlphaFoldDB" id="A0A1X9LQH7"/>
<dbReference type="SUPFAM" id="SSF53822">
    <property type="entry name" value="Periplasmic binding protein-like I"/>
    <property type="match status" value="1"/>
</dbReference>
<gene>
    <name evidence="8" type="ORF">B5808_02100</name>
</gene>
<evidence type="ECO:0000259" key="7">
    <source>
        <dbReference type="Pfam" id="PF02608"/>
    </source>
</evidence>
<dbReference type="InterPro" id="IPR028082">
    <property type="entry name" value="Peripla_BP_I"/>
</dbReference>
<dbReference type="STRING" id="1619308.B5808_02100"/>
<evidence type="ECO:0000256" key="3">
    <source>
        <dbReference type="ARBA" id="ARBA00022475"/>
    </source>
</evidence>
<dbReference type="InterPro" id="IPR050957">
    <property type="entry name" value="BMP_lipoprotein"/>
</dbReference>
<evidence type="ECO:0000256" key="6">
    <source>
        <dbReference type="ARBA" id="ARBA00023288"/>
    </source>
</evidence>
<sequence length="383" mass="38598">MHRDTTKRFGASSTRKERSAMFTFTGGSSSRTVSRVAALTAAGALAIGLAACSGGRGDDSGAGSTSSAGTEVTKFALVAPENESDFGWNQAGLMGADQAATDLGIEVTLVPDAGWDNAETVLGQVADGGAQFIIAHASGYGVAATSVAQDKNVPILIQDAGDNIPGKIAVTKTEAQEGGYLAGIAAAMTTKSKTIGIVVSADDLNWFKMAAGFAEGVYSVDPSINVLYTSVGPAAYADAAGGKTATEQLIASGADVIFGMGDGATHGYLQAVEAAPGVKYIADIGDVTSGLSDPSVLLTSVLWNYGPTYEKAIADVEAGTFGQQGYDLTVDNGGLSLQETENLTSQIQSAIDTAKKGIADGSIKPTAASTADEVTAVIAKKGA</sequence>
<keyword evidence="3" id="KW-1003">Cell membrane</keyword>
<feature type="domain" description="ABC transporter substrate-binding protein PnrA-like" evidence="7">
    <location>
        <begin position="74"/>
        <end position="354"/>
    </location>
</feature>